<feature type="transmembrane region" description="Helical" evidence="1">
    <location>
        <begin position="231"/>
        <end position="256"/>
    </location>
</feature>
<evidence type="ECO:0000313" key="2">
    <source>
        <dbReference type="EMBL" id="MCM2387450.1"/>
    </source>
</evidence>
<comment type="caution">
    <text evidence="2">The sequence shown here is derived from an EMBL/GenBank/DDBJ whole genome shotgun (WGS) entry which is preliminary data.</text>
</comment>
<feature type="transmembrane region" description="Helical" evidence="1">
    <location>
        <begin position="191"/>
        <end position="211"/>
    </location>
</feature>
<dbReference type="RefSeq" id="WP_250917813.1">
    <property type="nucleotide sequence ID" value="NZ_JAMQAW010000003.1"/>
</dbReference>
<feature type="transmembrane region" description="Helical" evidence="1">
    <location>
        <begin position="114"/>
        <end position="143"/>
    </location>
</feature>
<gene>
    <name evidence="2" type="ORF">NBG84_03835</name>
</gene>
<sequence>MTGVFRATWIKLRRPAVVTAAAVAASLFAVMMTLGTFFTANLPGGSRLNGPPLFLADMGAPGMPGELIDRMVEVLGTVALSIGAAVIAADYATGTLRTQLVRQPRRLVWLGGTALALASFVAILVVAASAVVLATAFAAANFYHVPTQEWTSSAAVTAAASSTGRMILALLGYTALGTALAMLLRSAIAAIGVGLVLALVDVTIASLAPVAKPFLPVQVLNAVCLGGTSDISLTYAVTGTVLIIALVATASSAVFVRRDITE</sequence>
<accession>A0ABT0UGA1</accession>
<keyword evidence="1" id="KW-0472">Membrane</keyword>
<feature type="transmembrane region" description="Helical" evidence="1">
    <location>
        <begin position="163"/>
        <end position="184"/>
    </location>
</feature>
<feature type="transmembrane region" description="Helical" evidence="1">
    <location>
        <begin position="74"/>
        <end position="93"/>
    </location>
</feature>
<reference evidence="2" key="1">
    <citation type="submission" date="2022-06" db="EMBL/GenBank/DDBJ databases">
        <title>Genome public.</title>
        <authorList>
            <person name="Sun Q."/>
        </authorList>
    </citation>
    <scope>NUCLEOTIDE SEQUENCE</scope>
    <source>
        <strain evidence="2">CWNU-1</strain>
    </source>
</reference>
<evidence type="ECO:0000256" key="1">
    <source>
        <dbReference type="SAM" id="Phobius"/>
    </source>
</evidence>
<organism evidence="2 3">
    <name type="scientific">Streptomyces albipurpureus</name>
    <dbReference type="NCBI Taxonomy" id="2897419"/>
    <lineage>
        <taxon>Bacteria</taxon>
        <taxon>Bacillati</taxon>
        <taxon>Actinomycetota</taxon>
        <taxon>Actinomycetes</taxon>
        <taxon>Kitasatosporales</taxon>
        <taxon>Streptomycetaceae</taxon>
        <taxon>Streptomyces</taxon>
    </lineage>
</organism>
<dbReference type="EMBL" id="JAMQAW010000003">
    <property type="protein sequence ID" value="MCM2387450.1"/>
    <property type="molecule type" value="Genomic_DNA"/>
</dbReference>
<evidence type="ECO:0000313" key="3">
    <source>
        <dbReference type="Proteomes" id="UP001431429"/>
    </source>
</evidence>
<dbReference type="Proteomes" id="UP001431429">
    <property type="component" value="Unassembled WGS sequence"/>
</dbReference>
<feature type="transmembrane region" description="Helical" evidence="1">
    <location>
        <begin position="16"/>
        <end position="38"/>
    </location>
</feature>
<name>A0ABT0UGA1_9ACTN</name>
<protein>
    <recommendedName>
        <fullName evidence="4">ABC transporter permease</fullName>
    </recommendedName>
</protein>
<keyword evidence="1" id="KW-1133">Transmembrane helix</keyword>
<keyword evidence="1" id="KW-0812">Transmembrane</keyword>
<keyword evidence="3" id="KW-1185">Reference proteome</keyword>
<proteinExistence type="predicted"/>
<evidence type="ECO:0008006" key="4">
    <source>
        <dbReference type="Google" id="ProtNLM"/>
    </source>
</evidence>